<sequence length="1105" mass="124413">MDHLEQKHHTEDIGRILLQTQQELREIRAEISGRKQTTETYIADATPFEDYPAPIVSVNPSKDLETLQNILDRAEREIQAKVDLLYKGVAHYGRKTQTGLPFVASPPRQIPSSANSSLERKSSFQELSVDLIRKQLHSVKEKYKCLPTKQHSELISPKRPTQGLLTSKPSKKRYNASLRSLPTVQRGEAGDFSSASRDQIGEASNTLSVNDRVLMQRTAHLHNRMEEPIKTTPYTTAISHNMMSVKFDFMTPTSQSPCGKMQTQEKIVLTNDLQSKQRNGALLANQISLSPGGGCREDDSRFSPGRDPSKKIGIIKAITPIFLNDVTKSLVGEISKTYDFVIHQGIIDRKRPEFEAFQRIANPIWSSVDVVLEALARILSLYFIPIAYINGQRILTLAQADNVPLTTKDLISCIRNEDEVKMLLSKPGQRFQGAERTKRATIALQSFIRMAMHRKRFLVMRYKYWKVTAIQRNWRRFSAHKATKLKIEAKREHQEMVFTDSMRSFCSNWDKIRMQRRTIIHIPSISIDSRQRMKTEQFSIQQNLQLQRLCAVIDENVELIYICPFELTDDIVQYYMKLLQLGGISDAAARIKLICPENASRFPSHFSLSSVVLYSPRTLNRLSRCIRGRNAYMVPGFPGLEDKRVATILGVPILGLDSTKSLQATTYSGSKRYFRKANVNTLPACIDLYDENELIFSLAKLVASHPHQLSVVLRLDYDPFGTGIALMDISRLQSVKEVRLRTKTLESWLQPPIQAKLIRNLVLEMQNNISSFIFVVHPEIFPSSKSFLQAIRIYGVIIELSPKKRQGHVRANLFIEPSRRVCVSSTHEIHSLETDTKIDDRVRKFGLDKASAAKMRTFGVTFPQTLIDHEVLKDASLAIGQALAKDGICGYISVDFVVCLDDQTQKKTLYATGLQPFLTNTAASFALFQLLSRGGSYNSMTGSLHLPQEVPLVGVQNDPPSSLSATDLMIREARLSGIVSNVLPPTPTRTYALIEYVCNPCVATLSCSSFFQHCRSRGVYFDTERDSGTVFLLADSLTAGVFGIMCISDTRKNALSNCRAAMEAIAGVAGTKMSVSKSSDGMNELIRTDRMRDQFSEILRALHVM</sequence>
<dbReference type="AlphaFoldDB" id="A0A024GFK4"/>
<dbReference type="InParanoid" id="A0A024GFK4"/>
<gene>
    <name evidence="3" type="ORF">BN9_059950</name>
</gene>
<dbReference type="EMBL" id="CAIX01000090">
    <property type="protein sequence ID" value="CCI45122.1"/>
    <property type="molecule type" value="Genomic_DNA"/>
</dbReference>
<dbReference type="PANTHER" id="PTHR14465">
    <property type="entry name" value="IQ DOMAIN-CONTAINING PROTEIN H"/>
    <property type="match status" value="1"/>
</dbReference>
<dbReference type="PANTHER" id="PTHR14465:SF0">
    <property type="entry name" value="IQ DOMAIN-CONTAINING PROTEIN H"/>
    <property type="match status" value="1"/>
</dbReference>
<dbReference type="OrthoDB" id="2117703at2759"/>
<evidence type="ECO:0000256" key="1">
    <source>
        <dbReference type="SAM" id="MobiDB-lite"/>
    </source>
</evidence>
<accession>A0A024GFK4</accession>
<dbReference type="Pfam" id="PF24923">
    <property type="entry name" value="ATP-grasp_IQCH"/>
    <property type="match status" value="1"/>
</dbReference>
<dbReference type="InterPro" id="IPR038752">
    <property type="entry name" value="IQCH"/>
</dbReference>
<dbReference type="Proteomes" id="UP000053237">
    <property type="component" value="Unassembled WGS sequence"/>
</dbReference>
<dbReference type="STRING" id="65357.A0A024GFK4"/>
<feature type="domain" description="IQCH-like ATP-grasp" evidence="2">
    <location>
        <begin position="665"/>
        <end position="934"/>
    </location>
</feature>
<keyword evidence="4" id="KW-1185">Reference proteome</keyword>
<proteinExistence type="predicted"/>
<organism evidence="3 4">
    <name type="scientific">Albugo candida</name>
    <dbReference type="NCBI Taxonomy" id="65357"/>
    <lineage>
        <taxon>Eukaryota</taxon>
        <taxon>Sar</taxon>
        <taxon>Stramenopiles</taxon>
        <taxon>Oomycota</taxon>
        <taxon>Peronosporomycetes</taxon>
        <taxon>Albuginales</taxon>
        <taxon>Albuginaceae</taxon>
        <taxon>Albugo</taxon>
    </lineage>
</organism>
<evidence type="ECO:0000313" key="4">
    <source>
        <dbReference type="Proteomes" id="UP000053237"/>
    </source>
</evidence>
<evidence type="ECO:0000259" key="2">
    <source>
        <dbReference type="Pfam" id="PF24923"/>
    </source>
</evidence>
<evidence type="ECO:0000313" key="3">
    <source>
        <dbReference type="EMBL" id="CCI45122.1"/>
    </source>
</evidence>
<feature type="region of interest" description="Disordered" evidence="1">
    <location>
        <begin position="100"/>
        <end position="119"/>
    </location>
</feature>
<dbReference type="InterPro" id="IPR056855">
    <property type="entry name" value="ATP-grasp_IQCH"/>
</dbReference>
<name>A0A024GFK4_9STRA</name>
<protein>
    <recommendedName>
        <fullName evidence="2">IQCH-like ATP-grasp domain-containing protein</fullName>
    </recommendedName>
</protein>
<feature type="region of interest" description="Disordered" evidence="1">
    <location>
        <begin position="150"/>
        <end position="174"/>
    </location>
</feature>
<reference evidence="3 4" key="1">
    <citation type="submission" date="2012-05" db="EMBL/GenBank/DDBJ databases">
        <title>Recombination and specialization in a pathogen metapopulation.</title>
        <authorList>
            <person name="Gardiner A."/>
            <person name="Kemen E."/>
            <person name="Schultz-Larsen T."/>
            <person name="MacLean D."/>
            <person name="Van Oosterhout C."/>
            <person name="Jones J.D.G."/>
        </authorList>
    </citation>
    <scope>NUCLEOTIDE SEQUENCE [LARGE SCALE GENOMIC DNA]</scope>
    <source>
        <strain evidence="3 4">Ac Nc2</strain>
    </source>
</reference>
<comment type="caution">
    <text evidence="3">The sequence shown here is derived from an EMBL/GenBank/DDBJ whole genome shotgun (WGS) entry which is preliminary data.</text>
</comment>